<evidence type="ECO:0000256" key="1">
    <source>
        <dbReference type="SAM" id="SignalP"/>
    </source>
</evidence>
<keyword evidence="1" id="KW-0732">Signal</keyword>
<protein>
    <submittedName>
        <fullName evidence="2">DUF3108 domain-containing protein</fullName>
    </submittedName>
</protein>
<gene>
    <name evidence="2" type="ORF">E0D97_11650</name>
</gene>
<comment type="caution">
    <text evidence="2">The sequence shown here is derived from an EMBL/GenBank/DDBJ whole genome shotgun (WGS) entry which is preliminary data.</text>
</comment>
<dbReference type="InterPro" id="IPR021457">
    <property type="entry name" value="DUF3108"/>
</dbReference>
<feature type="signal peptide" evidence="1">
    <location>
        <begin position="1"/>
        <end position="20"/>
    </location>
</feature>
<name>A0A4R0PA05_9HYPH</name>
<dbReference type="RefSeq" id="WP_131569060.1">
    <property type="nucleotide sequence ID" value="NZ_JAINFK010000003.1"/>
</dbReference>
<dbReference type="EMBL" id="SJST01000004">
    <property type="protein sequence ID" value="TCD13755.1"/>
    <property type="molecule type" value="Genomic_DNA"/>
</dbReference>
<evidence type="ECO:0000313" key="2">
    <source>
        <dbReference type="EMBL" id="TCD13755.1"/>
    </source>
</evidence>
<reference evidence="2 3" key="1">
    <citation type="journal article" date="2015" name="Antonie Van Leeuwenhoek">
        <title>Oricola cellulosilytica gen. nov., sp. nov., a cellulose-degrading bacterium of the family Phyllobacteriaceae isolated from surface seashore water, and emended descriptions of Mesorhizobium loti and Phyllobacterium myrsinacearum.</title>
        <authorList>
            <person name="Hameed A."/>
            <person name="Shahina M."/>
            <person name="Lai W.A."/>
            <person name="Lin S.Y."/>
            <person name="Young L.S."/>
            <person name="Liu Y.C."/>
            <person name="Hsu Y.H."/>
            <person name="Young C.C."/>
        </authorList>
    </citation>
    <scope>NUCLEOTIDE SEQUENCE [LARGE SCALE GENOMIC DNA]</scope>
    <source>
        <strain evidence="2 3">KCTC 52183</strain>
    </source>
</reference>
<accession>A0A4R0PA05</accession>
<evidence type="ECO:0000313" key="3">
    <source>
        <dbReference type="Proteomes" id="UP000291301"/>
    </source>
</evidence>
<dbReference type="OrthoDB" id="7630100at2"/>
<sequence>MRVIGAASFLFVLASAPQPAAQEGVTHNSEYRVTALGLPVGTSAFQTAIAGDVYALKGSVNSSGLAQLFAPTSGTLKVSGRIGSGGVEANAFAMHYKTGKKRQRTAIGFRRGSIASIVNEPEPRKGADWIDVHQDQLRNALDPISAMLVRAGGPAEVCNRTVRVFDGAMRADIAMSYLRTVPFYTEGFNGDAVTCRARFIPVSGYSGGKKEIAWMRDKGRIEIGFAPIAGTELYAPVTASISTQIGKVRIRATRFQRTGAAPELTAK</sequence>
<dbReference type="AlphaFoldDB" id="A0A4R0PA05"/>
<keyword evidence="3" id="KW-1185">Reference proteome</keyword>
<dbReference type="Pfam" id="PF11306">
    <property type="entry name" value="DUF3108"/>
    <property type="match status" value="1"/>
</dbReference>
<proteinExistence type="predicted"/>
<dbReference type="Proteomes" id="UP000291301">
    <property type="component" value="Unassembled WGS sequence"/>
</dbReference>
<organism evidence="2 3">
    <name type="scientific">Oricola cellulosilytica</name>
    <dbReference type="NCBI Taxonomy" id="1429082"/>
    <lineage>
        <taxon>Bacteria</taxon>
        <taxon>Pseudomonadati</taxon>
        <taxon>Pseudomonadota</taxon>
        <taxon>Alphaproteobacteria</taxon>
        <taxon>Hyphomicrobiales</taxon>
        <taxon>Ahrensiaceae</taxon>
        <taxon>Oricola</taxon>
    </lineage>
</organism>
<feature type="chain" id="PRO_5020649463" evidence="1">
    <location>
        <begin position="21"/>
        <end position="267"/>
    </location>
</feature>